<feature type="active site" description="Proton donor/acceptor" evidence="1">
    <location>
        <position position="83"/>
    </location>
</feature>
<dbReference type="Proteomes" id="UP000199387">
    <property type="component" value="Unassembled WGS sequence"/>
</dbReference>
<dbReference type="PROSITE" id="PS00175">
    <property type="entry name" value="PG_MUTASE"/>
    <property type="match status" value="1"/>
</dbReference>
<dbReference type="STRING" id="1236220.SAMN04488112_1282"/>
<dbReference type="InterPro" id="IPR029033">
    <property type="entry name" value="His_PPase_superfam"/>
</dbReference>
<evidence type="ECO:0000313" key="3">
    <source>
        <dbReference type="EMBL" id="SDD02886.1"/>
    </source>
</evidence>
<proteinExistence type="predicted"/>
<organism evidence="3 4">
    <name type="scientific">Melghirimyces thermohalophilus</name>
    <dbReference type="NCBI Taxonomy" id="1236220"/>
    <lineage>
        <taxon>Bacteria</taxon>
        <taxon>Bacillati</taxon>
        <taxon>Bacillota</taxon>
        <taxon>Bacilli</taxon>
        <taxon>Bacillales</taxon>
        <taxon>Thermoactinomycetaceae</taxon>
        <taxon>Melghirimyces</taxon>
    </lineage>
</organism>
<accession>A0A1G6RG56</accession>
<feature type="binding site" evidence="2">
    <location>
        <begin position="9"/>
        <end position="16"/>
    </location>
    <ligand>
        <name>substrate</name>
    </ligand>
</feature>
<feature type="active site" description="Tele-phosphohistidine intermediate" evidence="1">
    <location>
        <position position="10"/>
    </location>
</feature>
<dbReference type="InterPro" id="IPR001345">
    <property type="entry name" value="PG/BPGM_mutase_AS"/>
</dbReference>
<sequence length="209" mass="23800">METEVYLIRHGETRWNRERRVQGHWDEPLSPQGKEQARRLGEFLRDIPFDAIYSSDLARAAQTAACVAADRGLDVHQLPSLRERNLGEWEGLLIDEVIQRHPEHWRTIWHQGGQYGVEKVEETTRRMTDILGELVRHHPDQRIAVVSHGGSINAFLAVASDGQYGPGRSRIGNTGICRLRYSDTEGWQVEAINQVDHLLSPKPQADGTR</sequence>
<name>A0A1G6RG56_9BACL</name>
<dbReference type="GO" id="GO:0016791">
    <property type="term" value="F:phosphatase activity"/>
    <property type="evidence" value="ECO:0007669"/>
    <property type="project" value="TreeGrafter"/>
</dbReference>
<dbReference type="RefSeq" id="WP_176758039.1">
    <property type="nucleotide sequence ID" value="NZ_FMZA01000028.1"/>
</dbReference>
<dbReference type="PANTHER" id="PTHR48100:SF62">
    <property type="entry name" value="GLUCOSYL-3-PHOSPHOGLYCERATE PHOSPHATASE"/>
    <property type="match status" value="1"/>
</dbReference>
<dbReference type="Pfam" id="PF00300">
    <property type="entry name" value="His_Phos_1"/>
    <property type="match status" value="1"/>
</dbReference>
<dbReference type="GO" id="GO:0005737">
    <property type="term" value="C:cytoplasm"/>
    <property type="evidence" value="ECO:0007669"/>
    <property type="project" value="TreeGrafter"/>
</dbReference>
<keyword evidence="4" id="KW-1185">Reference proteome</keyword>
<reference evidence="3 4" key="1">
    <citation type="submission" date="2016-10" db="EMBL/GenBank/DDBJ databases">
        <authorList>
            <person name="de Groot N.N."/>
        </authorList>
    </citation>
    <scope>NUCLEOTIDE SEQUENCE [LARGE SCALE GENOMIC DNA]</scope>
    <source>
        <strain evidence="3 4">DSM 45514</strain>
    </source>
</reference>
<dbReference type="PANTHER" id="PTHR48100">
    <property type="entry name" value="BROAD-SPECIFICITY PHOSPHATASE YOR283W-RELATED"/>
    <property type="match status" value="1"/>
</dbReference>
<evidence type="ECO:0000313" key="4">
    <source>
        <dbReference type="Proteomes" id="UP000199387"/>
    </source>
</evidence>
<dbReference type="EMBL" id="FMZA01000028">
    <property type="protein sequence ID" value="SDD02886.1"/>
    <property type="molecule type" value="Genomic_DNA"/>
</dbReference>
<dbReference type="Gene3D" id="3.40.50.1240">
    <property type="entry name" value="Phosphoglycerate mutase-like"/>
    <property type="match status" value="1"/>
</dbReference>
<dbReference type="InterPro" id="IPR013078">
    <property type="entry name" value="His_Pase_superF_clade-1"/>
</dbReference>
<dbReference type="InterPro" id="IPR050275">
    <property type="entry name" value="PGM_Phosphatase"/>
</dbReference>
<dbReference type="CDD" id="cd07067">
    <property type="entry name" value="HP_PGM_like"/>
    <property type="match status" value="1"/>
</dbReference>
<gene>
    <name evidence="3" type="ORF">SAMN04488112_1282</name>
</gene>
<dbReference type="SMART" id="SM00855">
    <property type="entry name" value="PGAM"/>
    <property type="match status" value="1"/>
</dbReference>
<dbReference type="SUPFAM" id="SSF53254">
    <property type="entry name" value="Phosphoglycerate mutase-like"/>
    <property type="match status" value="1"/>
</dbReference>
<dbReference type="AlphaFoldDB" id="A0A1G6RG56"/>
<protein>
    <submittedName>
        <fullName evidence="3">Probable phosphoglycerate mutase</fullName>
    </submittedName>
</protein>
<evidence type="ECO:0000256" key="1">
    <source>
        <dbReference type="PIRSR" id="PIRSR613078-1"/>
    </source>
</evidence>
<feature type="binding site" evidence="2">
    <location>
        <position position="59"/>
    </location>
    <ligand>
        <name>substrate</name>
    </ligand>
</feature>
<evidence type="ECO:0000256" key="2">
    <source>
        <dbReference type="PIRSR" id="PIRSR613078-2"/>
    </source>
</evidence>